<dbReference type="AlphaFoldDB" id="A0A6J5D909"/>
<reference evidence="2 3" key="1">
    <citation type="submission" date="2020-04" db="EMBL/GenBank/DDBJ databases">
        <authorList>
            <person name="De Canck E."/>
        </authorList>
    </citation>
    <scope>NUCLEOTIDE SEQUENCE [LARGE SCALE GENOMIC DNA]</scope>
    <source>
        <strain evidence="2 3">LMG 29739</strain>
    </source>
</reference>
<dbReference type="InterPro" id="IPR049708">
    <property type="entry name" value="PP0621-like"/>
</dbReference>
<gene>
    <name evidence="2" type="ORF">LMG29739_00920</name>
</gene>
<keyword evidence="3" id="KW-1185">Reference proteome</keyword>
<name>A0A6J5D909_9BURK</name>
<protein>
    <recommendedName>
        <fullName evidence="4">Deaminase</fullName>
    </recommendedName>
</protein>
<organism evidence="2 3">
    <name type="scientific">Paraburkholderia solisilvae</name>
    <dbReference type="NCBI Taxonomy" id="624376"/>
    <lineage>
        <taxon>Bacteria</taxon>
        <taxon>Pseudomonadati</taxon>
        <taxon>Pseudomonadota</taxon>
        <taxon>Betaproteobacteria</taxon>
        <taxon>Burkholderiales</taxon>
        <taxon>Burkholderiaceae</taxon>
        <taxon>Paraburkholderia</taxon>
    </lineage>
</organism>
<feature type="region of interest" description="Disordered" evidence="1">
    <location>
        <begin position="22"/>
        <end position="68"/>
    </location>
</feature>
<evidence type="ECO:0008006" key="4">
    <source>
        <dbReference type="Google" id="ProtNLM"/>
    </source>
</evidence>
<evidence type="ECO:0000256" key="1">
    <source>
        <dbReference type="SAM" id="MobiDB-lite"/>
    </source>
</evidence>
<sequence>MRQIILLVLLFVVGQWLVKALRRPDARTSSRAGGQPGANGAGQSSSNRAANGAPGPNGNARGTASRQLPEPMIRCAECGVHAPKSDSVMFDGQPFCSAAHAQRYAARVEQTKGRDGR</sequence>
<dbReference type="NCBIfam" id="NF041023">
    <property type="entry name" value="PP0621_fam"/>
    <property type="match status" value="1"/>
</dbReference>
<evidence type="ECO:0000313" key="3">
    <source>
        <dbReference type="Proteomes" id="UP000494329"/>
    </source>
</evidence>
<dbReference type="Proteomes" id="UP000494329">
    <property type="component" value="Unassembled WGS sequence"/>
</dbReference>
<dbReference type="RefSeq" id="WP_175109580.1">
    <property type="nucleotide sequence ID" value="NZ_CADIKF010000004.1"/>
</dbReference>
<proteinExistence type="predicted"/>
<evidence type="ECO:0000313" key="2">
    <source>
        <dbReference type="EMBL" id="CAB3749844.1"/>
    </source>
</evidence>
<accession>A0A6J5D909</accession>
<feature type="compositionally biased region" description="Low complexity" evidence="1">
    <location>
        <begin position="41"/>
        <end position="62"/>
    </location>
</feature>
<dbReference type="EMBL" id="CADIKF010000004">
    <property type="protein sequence ID" value="CAB3749844.1"/>
    <property type="molecule type" value="Genomic_DNA"/>
</dbReference>